<evidence type="ECO:0000256" key="5">
    <source>
        <dbReference type="ARBA" id="ARBA00022771"/>
    </source>
</evidence>
<feature type="compositionally biased region" description="Acidic residues" evidence="9">
    <location>
        <begin position="354"/>
        <end position="370"/>
    </location>
</feature>
<dbReference type="Proteomes" id="UP001642483">
    <property type="component" value="Unassembled WGS sequence"/>
</dbReference>
<dbReference type="PANTHER" id="PTHR22996">
    <property type="entry name" value="MAHOGUNIN"/>
    <property type="match status" value="1"/>
</dbReference>
<dbReference type="InterPro" id="IPR045194">
    <property type="entry name" value="MGRN1/RNF157-like"/>
</dbReference>
<comment type="catalytic activity">
    <reaction evidence="1">
        <text>S-ubiquitinyl-[E2 ubiquitin-conjugating enzyme]-L-cysteine + [acceptor protein]-L-lysine = [E2 ubiquitin-conjugating enzyme]-L-cysteine + N(6)-ubiquitinyl-[acceptor protein]-L-lysine.</text>
        <dbReference type="EC" id="2.3.2.27"/>
    </reaction>
</comment>
<dbReference type="EC" id="2.3.2.27" evidence="2"/>
<evidence type="ECO:0000256" key="4">
    <source>
        <dbReference type="ARBA" id="ARBA00022723"/>
    </source>
</evidence>
<dbReference type="EMBL" id="CAWYQH010000090">
    <property type="protein sequence ID" value="CAK8682425.1"/>
    <property type="molecule type" value="Genomic_DNA"/>
</dbReference>
<evidence type="ECO:0000256" key="6">
    <source>
        <dbReference type="ARBA" id="ARBA00022786"/>
    </source>
</evidence>
<accession>A0ABP0FWT2</accession>
<feature type="compositionally biased region" description="Basic residues" evidence="9">
    <location>
        <begin position="414"/>
        <end position="425"/>
    </location>
</feature>
<dbReference type="InterPro" id="IPR001841">
    <property type="entry name" value="Znf_RING"/>
</dbReference>
<reference evidence="11 12" key="1">
    <citation type="submission" date="2024-02" db="EMBL/GenBank/DDBJ databases">
        <authorList>
            <person name="Daric V."/>
            <person name="Darras S."/>
        </authorList>
    </citation>
    <scope>NUCLEOTIDE SEQUENCE [LARGE SCALE GENOMIC DNA]</scope>
</reference>
<dbReference type="Gene3D" id="3.30.40.10">
    <property type="entry name" value="Zinc/RING finger domain, C3HC4 (zinc finger)"/>
    <property type="match status" value="1"/>
</dbReference>
<sequence>MGAYLTRRSAEVEELEQAVNFPYTFPPKTGSYFGTYFYLGGKKFEVAQPEAFLFGDNADLNYLGPQPHSLPYQCPAPDKPVRALKCLINIRKDSLRLIRVPNPPNKPADSDIIATRNGRSEVSMPPLYNIEFTFDADCPCAITIYYNCSESMQGKSVVYTTTSSDHRCDTVHYNAGGNQQFCMPSHVINPALLHNNSHRWDPNNIPIVIQASAECGAEFKGHSHVTYACFEKVSDESWNIKSLKQKQAINGVCYLFQEIYGIENKKNGEEVGGDVGIPDDGDEENAECVVCLSDARDTLILPCKHLCLCSSCANQLRFQQSGCPICRQSFRALLQIRAVRKRGETTTSSGEQVVADDVESTGQSDSEENADNAPPEVSIPDGYEVVPLISALCGPTSINTTDGASEATPSPRLPQRRKSSRKKSRVVMEQETATGEEDVYVNERRLREKQHKNVEETIFNDNVTNPTTPPSGESEIEGGIADGNAINADVVRVEFENEENDEPHYEEILCETPLPLAVDKEDKI</sequence>
<gene>
    <name evidence="11" type="ORF">CVLEPA_LOCUS13090</name>
</gene>
<evidence type="ECO:0000313" key="11">
    <source>
        <dbReference type="EMBL" id="CAK8682425.1"/>
    </source>
</evidence>
<feature type="region of interest" description="Disordered" evidence="9">
    <location>
        <begin position="460"/>
        <end position="481"/>
    </location>
</feature>
<evidence type="ECO:0000256" key="8">
    <source>
        <dbReference type="PROSITE-ProRule" id="PRU00175"/>
    </source>
</evidence>
<evidence type="ECO:0000256" key="9">
    <source>
        <dbReference type="SAM" id="MobiDB-lite"/>
    </source>
</evidence>
<keyword evidence="12" id="KW-1185">Reference proteome</keyword>
<evidence type="ECO:0000256" key="7">
    <source>
        <dbReference type="ARBA" id="ARBA00022833"/>
    </source>
</evidence>
<dbReference type="PANTHER" id="PTHR22996:SF0">
    <property type="entry name" value="RE60872P-RELATED"/>
    <property type="match status" value="1"/>
</dbReference>
<feature type="region of interest" description="Disordered" evidence="9">
    <location>
        <begin position="344"/>
        <end position="380"/>
    </location>
</feature>
<feature type="region of interest" description="Disordered" evidence="9">
    <location>
        <begin position="397"/>
        <end position="436"/>
    </location>
</feature>
<keyword evidence="5 8" id="KW-0863">Zinc-finger</keyword>
<keyword evidence="7" id="KW-0862">Zinc</keyword>
<evidence type="ECO:0000313" key="12">
    <source>
        <dbReference type="Proteomes" id="UP001642483"/>
    </source>
</evidence>
<keyword evidence="3" id="KW-0808">Transferase</keyword>
<evidence type="ECO:0000259" key="10">
    <source>
        <dbReference type="PROSITE" id="PS50089"/>
    </source>
</evidence>
<evidence type="ECO:0000256" key="1">
    <source>
        <dbReference type="ARBA" id="ARBA00000900"/>
    </source>
</evidence>
<keyword evidence="4" id="KW-0479">Metal-binding</keyword>
<dbReference type="SUPFAM" id="SSF57850">
    <property type="entry name" value="RING/U-box"/>
    <property type="match status" value="1"/>
</dbReference>
<proteinExistence type="predicted"/>
<dbReference type="SMART" id="SM00184">
    <property type="entry name" value="RING"/>
    <property type="match status" value="1"/>
</dbReference>
<organism evidence="11 12">
    <name type="scientific">Clavelina lepadiformis</name>
    <name type="common">Light-bulb sea squirt</name>
    <name type="synonym">Ascidia lepadiformis</name>
    <dbReference type="NCBI Taxonomy" id="159417"/>
    <lineage>
        <taxon>Eukaryota</taxon>
        <taxon>Metazoa</taxon>
        <taxon>Chordata</taxon>
        <taxon>Tunicata</taxon>
        <taxon>Ascidiacea</taxon>
        <taxon>Aplousobranchia</taxon>
        <taxon>Clavelinidae</taxon>
        <taxon>Clavelina</taxon>
    </lineage>
</organism>
<evidence type="ECO:0000256" key="3">
    <source>
        <dbReference type="ARBA" id="ARBA00022679"/>
    </source>
</evidence>
<comment type="caution">
    <text evidence="11">The sequence shown here is derived from an EMBL/GenBank/DDBJ whole genome shotgun (WGS) entry which is preliminary data.</text>
</comment>
<name>A0ABP0FWT2_CLALP</name>
<protein>
    <recommendedName>
        <fullName evidence="2">RING-type E3 ubiquitin transferase</fullName>
        <ecNumber evidence="2">2.3.2.27</ecNumber>
    </recommendedName>
</protein>
<dbReference type="Pfam" id="PF26192">
    <property type="entry name" value="RNF157-like_N"/>
    <property type="match status" value="1"/>
</dbReference>
<keyword evidence="6" id="KW-0833">Ubl conjugation pathway</keyword>
<dbReference type="InterPro" id="IPR058981">
    <property type="entry name" value="MGRN1/RNF157-like_N"/>
</dbReference>
<evidence type="ECO:0000256" key="2">
    <source>
        <dbReference type="ARBA" id="ARBA00012483"/>
    </source>
</evidence>
<dbReference type="PROSITE" id="PS50089">
    <property type="entry name" value="ZF_RING_2"/>
    <property type="match status" value="1"/>
</dbReference>
<dbReference type="Pfam" id="PF13920">
    <property type="entry name" value="zf-C3HC4_3"/>
    <property type="match status" value="1"/>
</dbReference>
<dbReference type="InterPro" id="IPR013083">
    <property type="entry name" value="Znf_RING/FYVE/PHD"/>
</dbReference>
<feature type="domain" description="RING-type" evidence="10">
    <location>
        <begin position="288"/>
        <end position="327"/>
    </location>
</feature>